<name>A0A8J5EVI3_ZINOF</name>
<evidence type="ECO:0000256" key="2">
    <source>
        <dbReference type="ARBA" id="ARBA00022737"/>
    </source>
</evidence>
<evidence type="ECO:0000313" key="6">
    <source>
        <dbReference type="Proteomes" id="UP000734854"/>
    </source>
</evidence>
<dbReference type="Pfam" id="PF20431">
    <property type="entry name" value="E_motif"/>
    <property type="match status" value="1"/>
</dbReference>
<dbReference type="FunFam" id="1.25.40.10:FF:000348">
    <property type="entry name" value="Pentatricopeptide repeat-containing protein chloroplastic"/>
    <property type="match status" value="1"/>
</dbReference>
<organism evidence="5 6">
    <name type="scientific">Zingiber officinale</name>
    <name type="common">Ginger</name>
    <name type="synonym">Amomum zingiber</name>
    <dbReference type="NCBI Taxonomy" id="94328"/>
    <lineage>
        <taxon>Eukaryota</taxon>
        <taxon>Viridiplantae</taxon>
        <taxon>Streptophyta</taxon>
        <taxon>Embryophyta</taxon>
        <taxon>Tracheophyta</taxon>
        <taxon>Spermatophyta</taxon>
        <taxon>Magnoliopsida</taxon>
        <taxon>Liliopsida</taxon>
        <taxon>Zingiberales</taxon>
        <taxon>Zingiberaceae</taxon>
        <taxon>Zingiber</taxon>
    </lineage>
</organism>
<accession>A0A8J5EVI3</accession>
<dbReference type="GO" id="GO:0008270">
    <property type="term" value="F:zinc ion binding"/>
    <property type="evidence" value="ECO:0007669"/>
    <property type="project" value="InterPro"/>
</dbReference>
<dbReference type="Pfam" id="PF13041">
    <property type="entry name" value="PPR_2"/>
    <property type="match status" value="2"/>
</dbReference>
<dbReference type="GO" id="GO:0003729">
    <property type="term" value="F:mRNA binding"/>
    <property type="evidence" value="ECO:0007669"/>
    <property type="project" value="UniProtKB-ARBA"/>
</dbReference>
<dbReference type="Proteomes" id="UP000734854">
    <property type="component" value="Unassembled WGS sequence"/>
</dbReference>
<dbReference type="InterPro" id="IPR002885">
    <property type="entry name" value="PPR_rpt"/>
</dbReference>
<dbReference type="Pfam" id="PF20430">
    <property type="entry name" value="Eplus_motif"/>
    <property type="match status" value="1"/>
</dbReference>
<feature type="domain" description="DYW" evidence="4">
    <location>
        <begin position="557"/>
        <end position="649"/>
    </location>
</feature>
<dbReference type="OrthoDB" id="750171at2759"/>
<keyword evidence="6" id="KW-1185">Reference proteome</keyword>
<dbReference type="PROSITE" id="PS51375">
    <property type="entry name" value="PPR"/>
    <property type="match status" value="3"/>
</dbReference>
<evidence type="ECO:0000313" key="5">
    <source>
        <dbReference type="EMBL" id="KAG6473866.1"/>
    </source>
</evidence>
<sequence length="649" mass="72481">MVSIKPQPPTLLQKAMTLIQDSTSLSHLLQILPLLSKTSLDRHPFVAAKFLRRCFSLPSPDSFYLARSIFDRVPAPDAFLWNTFIRFHLQRGNHAESLGLLRRMRLCESVALDTFGLSLALQACGGLGSFTIGETLHSLVVKLGFVLDVFVQTALVDMYGKVGAVGHARNVFDEMDVRDLVSYNVMLGMYVAGSYINEARKLFDEMPMRDLVTMNTMIHGYAKTGDLVAAQEIFDGTSERDLLSWSSMISGYAQSRQSSNALRLFHEMQLANVVPDEVTMGSVLSACGDTGALSMGRAMHRLIDKKRLSLDLRLGTALVDMYAKCGDIETSRNIFSELNEKDVITWSSMILGLANHGHGKVAIDLFSDMISQGIQPNEITFVGVLSACGHIGLVTEGWVHFNSMECVYCVMPKIEHYGCMVDLLGRAGQLEEAIGVIKDMPFKPDAVIWRALLNACRIHKNVELAEEATKNLVLLDPYVDGHYVLLSNIYAQANMWDGVSRIRKLLRSKCIKRIPGSSSIEVDNTVFEFVSGDASHPQSKEINEMVDEMMNKLKMAGYCPITSLVLQDIDEPLKESSLARHSEKLAIAFGLLSLPPKSTIRIFKNLRVCEDCHLAIKFVSLVYDRQLIVRDRNRFHHFFGGECSCKDYW</sequence>
<protein>
    <recommendedName>
        <fullName evidence="4">DYW domain-containing protein</fullName>
    </recommendedName>
</protein>
<comment type="similarity">
    <text evidence="1">Belongs to the PPR family. PCMP-H subfamily.</text>
</comment>
<keyword evidence="2" id="KW-0677">Repeat</keyword>
<dbReference type="PANTHER" id="PTHR47926:SF344">
    <property type="entry name" value="OS07G0636900 PROTEIN"/>
    <property type="match status" value="1"/>
</dbReference>
<evidence type="ECO:0000256" key="3">
    <source>
        <dbReference type="PROSITE-ProRule" id="PRU00708"/>
    </source>
</evidence>
<gene>
    <name evidence="5" type="ORF">ZIOFF_067784</name>
</gene>
<dbReference type="InterPro" id="IPR046849">
    <property type="entry name" value="E2_motif"/>
</dbReference>
<dbReference type="FunFam" id="1.25.40.10:FF:000690">
    <property type="entry name" value="Pentatricopeptide repeat-containing protein"/>
    <property type="match status" value="1"/>
</dbReference>
<dbReference type="EMBL" id="JACMSC010000019">
    <property type="protein sequence ID" value="KAG6473866.1"/>
    <property type="molecule type" value="Genomic_DNA"/>
</dbReference>
<dbReference type="Pfam" id="PF14432">
    <property type="entry name" value="DYW_deaminase"/>
    <property type="match status" value="1"/>
</dbReference>
<feature type="repeat" description="PPR" evidence="3">
    <location>
        <begin position="179"/>
        <end position="213"/>
    </location>
</feature>
<dbReference type="InterPro" id="IPR032867">
    <property type="entry name" value="DYW_dom"/>
</dbReference>
<evidence type="ECO:0000256" key="1">
    <source>
        <dbReference type="ARBA" id="ARBA00006643"/>
    </source>
</evidence>
<reference evidence="5 6" key="1">
    <citation type="submission" date="2020-08" db="EMBL/GenBank/DDBJ databases">
        <title>Plant Genome Project.</title>
        <authorList>
            <person name="Zhang R.-G."/>
        </authorList>
    </citation>
    <scope>NUCLEOTIDE SEQUENCE [LARGE SCALE GENOMIC DNA]</scope>
    <source>
        <tissue evidence="5">Rhizome</tissue>
    </source>
</reference>
<feature type="repeat" description="PPR" evidence="3">
    <location>
        <begin position="241"/>
        <end position="275"/>
    </location>
</feature>
<feature type="repeat" description="PPR" evidence="3">
    <location>
        <begin position="342"/>
        <end position="376"/>
    </location>
</feature>
<dbReference type="PANTHER" id="PTHR47926">
    <property type="entry name" value="PENTATRICOPEPTIDE REPEAT-CONTAINING PROTEIN"/>
    <property type="match status" value="1"/>
</dbReference>
<dbReference type="GO" id="GO:0009451">
    <property type="term" value="P:RNA modification"/>
    <property type="evidence" value="ECO:0007669"/>
    <property type="project" value="InterPro"/>
</dbReference>
<dbReference type="InterPro" id="IPR046960">
    <property type="entry name" value="PPR_At4g14850-like_plant"/>
</dbReference>
<dbReference type="Pfam" id="PF01535">
    <property type="entry name" value="PPR"/>
    <property type="match status" value="5"/>
</dbReference>
<dbReference type="InterPro" id="IPR046848">
    <property type="entry name" value="E_motif"/>
</dbReference>
<dbReference type="AlphaFoldDB" id="A0A8J5EVI3"/>
<comment type="caution">
    <text evidence="5">The sequence shown here is derived from an EMBL/GenBank/DDBJ whole genome shotgun (WGS) entry which is preliminary data.</text>
</comment>
<evidence type="ECO:0000259" key="4">
    <source>
        <dbReference type="Pfam" id="PF14432"/>
    </source>
</evidence>
<proteinExistence type="inferred from homology"/>
<dbReference type="NCBIfam" id="TIGR00756">
    <property type="entry name" value="PPR"/>
    <property type="match status" value="3"/>
</dbReference>